<gene>
    <name evidence="2" type="ORF">CSOL1703_00003262</name>
</gene>
<name>A0A9N9VZQ2_9HYPO</name>
<dbReference type="PANTHER" id="PTHR38790:SF4">
    <property type="entry name" value="2EXR DOMAIN-CONTAINING PROTEIN"/>
    <property type="match status" value="1"/>
</dbReference>
<evidence type="ECO:0000259" key="1">
    <source>
        <dbReference type="Pfam" id="PF24864"/>
    </source>
</evidence>
<accession>A0A9N9VZQ2</accession>
<evidence type="ECO:0000313" key="3">
    <source>
        <dbReference type="Proteomes" id="UP000775872"/>
    </source>
</evidence>
<feature type="domain" description="DUF7730" evidence="1">
    <location>
        <begin position="74"/>
        <end position="235"/>
    </location>
</feature>
<dbReference type="PANTHER" id="PTHR38790">
    <property type="entry name" value="2EXR DOMAIN-CONTAINING PROTEIN-RELATED"/>
    <property type="match status" value="1"/>
</dbReference>
<comment type="caution">
    <text evidence="2">The sequence shown here is derived from an EMBL/GenBank/DDBJ whole genome shotgun (WGS) entry which is preliminary data.</text>
</comment>
<evidence type="ECO:0000313" key="2">
    <source>
        <dbReference type="EMBL" id="CAH0038316.1"/>
    </source>
</evidence>
<dbReference type="AlphaFoldDB" id="A0A9N9VZQ2"/>
<dbReference type="Proteomes" id="UP000775872">
    <property type="component" value="Unassembled WGS sequence"/>
</dbReference>
<dbReference type="InterPro" id="IPR056632">
    <property type="entry name" value="DUF7730"/>
</dbReference>
<organism evidence="2 3">
    <name type="scientific">Clonostachys solani</name>
    <dbReference type="NCBI Taxonomy" id="160281"/>
    <lineage>
        <taxon>Eukaryota</taxon>
        <taxon>Fungi</taxon>
        <taxon>Dikarya</taxon>
        <taxon>Ascomycota</taxon>
        <taxon>Pezizomycotina</taxon>
        <taxon>Sordariomycetes</taxon>
        <taxon>Hypocreomycetidae</taxon>
        <taxon>Hypocreales</taxon>
        <taxon>Bionectriaceae</taxon>
        <taxon>Clonostachys</taxon>
    </lineage>
</organism>
<protein>
    <recommendedName>
        <fullName evidence="1">DUF7730 domain-containing protein</fullName>
    </recommendedName>
</protein>
<sequence>MTEYIMRALELRLPRHIFNTIAWVYYYLLPPLNPIPYYRSFRRNMDARQRDRKINQMRQQLPAATETTFSSGTGPLFTHVPAEIRRQILIHAFGGRTIHLDLDFEHRDSNIGELRWSSCVCHSSKPGLPHKLRYDDFFKPKDRIRTAEKRNPLDCPSISEGSLSQLCPSPDECRVGASGWLLSCRQAYAEGIAVLYHTNTIHIDSEILLKGIQDILPPGKLNLISSLEITMNSYGAYLDSFTGVCRDATPNSPSIPFPSLSRLHIMNPSDGHGLHFMVPYCVDHLLGRAVLPTTVVTASSNSWRNFSKFDLHLLESQGQEKTQMKWADIGGLVCWREIPVDQKVAITENASARRGYWWHVPEDLMDFSDLGKFVSPIPILLFISLIEGNPDHIELYIRTE</sequence>
<reference evidence="2 3" key="2">
    <citation type="submission" date="2021-10" db="EMBL/GenBank/DDBJ databases">
        <authorList>
            <person name="Piombo E."/>
        </authorList>
    </citation>
    <scope>NUCLEOTIDE SEQUENCE [LARGE SCALE GENOMIC DNA]</scope>
</reference>
<dbReference type="Pfam" id="PF24864">
    <property type="entry name" value="DUF7730"/>
    <property type="match status" value="1"/>
</dbReference>
<dbReference type="EMBL" id="CABFOC020000002">
    <property type="protein sequence ID" value="CAH0038316.1"/>
    <property type="molecule type" value="Genomic_DNA"/>
</dbReference>
<keyword evidence="3" id="KW-1185">Reference proteome</keyword>
<proteinExistence type="predicted"/>
<reference evidence="3" key="1">
    <citation type="submission" date="2019-06" db="EMBL/GenBank/DDBJ databases">
        <authorList>
            <person name="Broberg M."/>
        </authorList>
    </citation>
    <scope>NUCLEOTIDE SEQUENCE [LARGE SCALE GENOMIC DNA]</scope>
</reference>
<dbReference type="OrthoDB" id="515692at2759"/>